<keyword evidence="3" id="KW-1185">Reference proteome</keyword>
<dbReference type="InterPro" id="IPR000073">
    <property type="entry name" value="AB_hydrolase_1"/>
</dbReference>
<protein>
    <submittedName>
        <fullName evidence="2">Pimeloyl-ACP methyl ester carboxylesterase</fullName>
    </submittedName>
</protein>
<feature type="domain" description="AB hydrolase-1" evidence="1">
    <location>
        <begin position="25"/>
        <end position="247"/>
    </location>
</feature>
<dbReference type="PRINTS" id="PR00111">
    <property type="entry name" value="ABHYDROLASE"/>
</dbReference>
<evidence type="ECO:0000259" key="1">
    <source>
        <dbReference type="Pfam" id="PF00561"/>
    </source>
</evidence>
<sequence>MPRNLRIPVEGGTLAGDWRDGTGTPLVLIHGFGGTREDWRGVIGNLPTDRPFVAYDQRGFGASETEPGHAYSHADDLLALLDSRRIAQADLCGMSLGGATALNFALDHPDRVRRLVLVSPLVVGWTWTSDWVARWKAIGTAARSGDMARARDLWWAHPLFETVRKSAAAEQMRTSIEAFSGAQWIHDAQRPAQPDTDRVSALSMPTLLLTGEKDVTDFRMIADALLALSPAVTRIDHEDAGHMLNLELPRTIAEEIEAFLQNR</sequence>
<reference evidence="2 3" key="1">
    <citation type="submission" date="2017-05" db="EMBL/GenBank/DDBJ databases">
        <authorList>
            <person name="Varghese N."/>
            <person name="Submissions S."/>
        </authorList>
    </citation>
    <scope>NUCLEOTIDE SEQUENCE [LARGE SCALE GENOMIC DNA]</scope>
    <source>
        <strain evidence="2 3">SM16</strain>
    </source>
</reference>
<dbReference type="EMBL" id="FXUI01000010">
    <property type="protein sequence ID" value="SMP77789.1"/>
    <property type="molecule type" value="Genomic_DNA"/>
</dbReference>
<proteinExistence type="predicted"/>
<dbReference type="Proteomes" id="UP001157910">
    <property type="component" value="Unassembled WGS sequence"/>
</dbReference>
<dbReference type="InterPro" id="IPR029058">
    <property type="entry name" value="AB_hydrolase_fold"/>
</dbReference>
<gene>
    <name evidence="2" type="ORF">SAMN06296065_1103</name>
</gene>
<comment type="caution">
    <text evidence="2">The sequence shown here is derived from an EMBL/GenBank/DDBJ whole genome shotgun (WGS) entry which is preliminary data.</text>
</comment>
<evidence type="ECO:0000313" key="3">
    <source>
        <dbReference type="Proteomes" id="UP001157910"/>
    </source>
</evidence>
<evidence type="ECO:0000313" key="2">
    <source>
        <dbReference type="EMBL" id="SMP77789.1"/>
    </source>
</evidence>
<dbReference type="RefSeq" id="WP_379511641.1">
    <property type="nucleotide sequence ID" value="NZ_JBHSVT010000001.1"/>
</dbReference>
<dbReference type="SUPFAM" id="SSF53474">
    <property type="entry name" value="alpha/beta-Hydrolases"/>
    <property type="match status" value="1"/>
</dbReference>
<dbReference type="Pfam" id="PF00561">
    <property type="entry name" value="Abhydrolase_1"/>
    <property type="match status" value="1"/>
</dbReference>
<accession>A0ABY1QTS2</accession>
<organism evidence="2 3">
    <name type="scientific">Novosphingobium panipatense</name>
    <dbReference type="NCBI Taxonomy" id="428991"/>
    <lineage>
        <taxon>Bacteria</taxon>
        <taxon>Pseudomonadati</taxon>
        <taxon>Pseudomonadota</taxon>
        <taxon>Alphaproteobacteria</taxon>
        <taxon>Sphingomonadales</taxon>
        <taxon>Sphingomonadaceae</taxon>
        <taxon>Novosphingobium</taxon>
    </lineage>
</organism>
<dbReference type="PANTHER" id="PTHR43798">
    <property type="entry name" value="MONOACYLGLYCEROL LIPASE"/>
    <property type="match status" value="1"/>
</dbReference>
<dbReference type="Gene3D" id="3.40.50.1820">
    <property type="entry name" value="alpha/beta hydrolase"/>
    <property type="match status" value="1"/>
</dbReference>
<dbReference type="PANTHER" id="PTHR43798:SF33">
    <property type="entry name" value="HYDROLASE, PUTATIVE (AFU_ORTHOLOGUE AFUA_2G14860)-RELATED"/>
    <property type="match status" value="1"/>
</dbReference>
<name>A0ABY1QTS2_9SPHN</name>
<dbReference type="InterPro" id="IPR050266">
    <property type="entry name" value="AB_hydrolase_sf"/>
</dbReference>